<dbReference type="SUPFAM" id="SSF69618">
    <property type="entry name" value="HemD-like"/>
    <property type="match status" value="1"/>
</dbReference>
<gene>
    <name evidence="3" type="ORF">D5086_0000300580</name>
</gene>
<evidence type="ECO:0000313" key="3">
    <source>
        <dbReference type="EMBL" id="TKR71534.1"/>
    </source>
</evidence>
<sequence length="242" mass="25978">MHSLMIFVTKPSIAFTTPPDFSTSSLSNPLFPSGGPTNSTLSTLSTPPPLPSPPLSSPPSPSVNSHIVITIFSAPTLSLTTRLLPPRENIFITVSLGKNVLCPVPRVVGLEEPPVVPDFLRELEAAGWVPIRVDAYETRWLGPACAKGVVERSDEGLLDAMVFASSGEVEGLLKSLKELGWEWEMMRRRWPNLVVVANGPVTAAGAESLGVNVNVVSERFDSFQGTVDAVKTKLRGLDSTCM</sequence>
<feature type="domain" description="Tetrapyrrole biosynthesis uroporphyrinogen III synthase" evidence="2">
    <location>
        <begin position="117"/>
        <end position="221"/>
    </location>
</feature>
<protein>
    <recommendedName>
        <fullName evidence="2">Tetrapyrrole biosynthesis uroporphyrinogen III synthase domain-containing protein</fullName>
    </recommendedName>
</protein>
<feature type="compositionally biased region" description="Low complexity" evidence="1">
    <location>
        <begin position="32"/>
        <end position="45"/>
    </location>
</feature>
<dbReference type="UniPathway" id="UPA00251">
    <property type="reaction ID" value="UER00320"/>
</dbReference>
<dbReference type="GO" id="GO:0004852">
    <property type="term" value="F:uroporphyrinogen-III synthase activity"/>
    <property type="evidence" value="ECO:0007669"/>
    <property type="project" value="InterPro"/>
</dbReference>
<dbReference type="STRING" id="43335.A0A4U5MPI9"/>
<dbReference type="EMBL" id="RCHU01001178">
    <property type="protein sequence ID" value="TKR71534.1"/>
    <property type="molecule type" value="Genomic_DNA"/>
</dbReference>
<dbReference type="Gene3D" id="3.40.50.10090">
    <property type="match status" value="1"/>
</dbReference>
<comment type="caution">
    <text evidence="3">The sequence shown here is derived from an EMBL/GenBank/DDBJ whole genome shotgun (WGS) entry which is preliminary data.</text>
</comment>
<dbReference type="InterPro" id="IPR003754">
    <property type="entry name" value="4pyrrol_synth_uPrphyn_synth"/>
</dbReference>
<dbReference type="PANTHER" id="PTHR38020">
    <property type="entry name" value="UROPORPHYRINOGEN-III SYNTHASE"/>
    <property type="match status" value="1"/>
</dbReference>
<accession>A0A4U5MPI9</accession>
<dbReference type="AlphaFoldDB" id="A0A4U5MPI9"/>
<feature type="region of interest" description="Disordered" evidence="1">
    <location>
        <begin position="25"/>
        <end position="59"/>
    </location>
</feature>
<dbReference type="PANTHER" id="PTHR38020:SF1">
    <property type="entry name" value="UROPORPHYRINOGEN-III SYNTHASE"/>
    <property type="match status" value="1"/>
</dbReference>
<name>A0A4U5MPI9_POPAL</name>
<dbReference type="GO" id="GO:0006782">
    <property type="term" value="P:protoporphyrinogen IX biosynthetic process"/>
    <property type="evidence" value="ECO:0007669"/>
    <property type="project" value="UniProtKB-UniPathway"/>
</dbReference>
<reference evidence="3" key="1">
    <citation type="submission" date="2018-10" db="EMBL/GenBank/DDBJ databases">
        <title>Population genomic analysis revealed the cold adaptation of white poplar.</title>
        <authorList>
            <person name="Liu Y.-J."/>
        </authorList>
    </citation>
    <scope>NUCLEOTIDE SEQUENCE [LARGE SCALE GENOMIC DNA]</scope>
    <source>
        <strain evidence="3">PAL-ZL1</strain>
    </source>
</reference>
<dbReference type="InterPro" id="IPR036108">
    <property type="entry name" value="4pyrrol_syn_uPrphyn_synt_sf"/>
</dbReference>
<proteinExistence type="predicted"/>
<feature type="compositionally biased region" description="Pro residues" evidence="1">
    <location>
        <begin position="46"/>
        <end position="59"/>
    </location>
</feature>
<organism evidence="3">
    <name type="scientific">Populus alba</name>
    <name type="common">White poplar</name>
    <dbReference type="NCBI Taxonomy" id="43335"/>
    <lineage>
        <taxon>Eukaryota</taxon>
        <taxon>Viridiplantae</taxon>
        <taxon>Streptophyta</taxon>
        <taxon>Embryophyta</taxon>
        <taxon>Tracheophyta</taxon>
        <taxon>Spermatophyta</taxon>
        <taxon>Magnoliopsida</taxon>
        <taxon>eudicotyledons</taxon>
        <taxon>Gunneridae</taxon>
        <taxon>Pentapetalae</taxon>
        <taxon>rosids</taxon>
        <taxon>fabids</taxon>
        <taxon>Malpighiales</taxon>
        <taxon>Salicaceae</taxon>
        <taxon>Saliceae</taxon>
        <taxon>Populus</taxon>
    </lineage>
</organism>
<evidence type="ECO:0000259" key="2">
    <source>
        <dbReference type="Pfam" id="PF02602"/>
    </source>
</evidence>
<evidence type="ECO:0000256" key="1">
    <source>
        <dbReference type="SAM" id="MobiDB-lite"/>
    </source>
</evidence>
<dbReference type="Pfam" id="PF02602">
    <property type="entry name" value="HEM4"/>
    <property type="match status" value="1"/>
</dbReference>